<keyword evidence="7" id="KW-1185">Reference proteome</keyword>
<accession>A0A133XES4</accession>
<comment type="catalytic activity">
    <reaction evidence="1">
        <text>Hydrolyzes the link between N-acetylmuramoyl residues and L-amino acid residues in certain cell-wall glycopeptides.</text>
        <dbReference type="EC" id="3.5.1.28"/>
    </reaction>
</comment>
<name>A0A133XES4_9RHOO</name>
<gene>
    <name evidence="6" type="ORF">AT959_15665</name>
</gene>
<feature type="chain" id="PRO_5007459564" description="N-acetylmuramoyl-L-alanine amidase" evidence="4">
    <location>
        <begin position="21"/>
        <end position="245"/>
    </location>
</feature>
<dbReference type="GO" id="GO:0030288">
    <property type="term" value="C:outer membrane-bounded periplasmic space"/>
    <property type="evidence" value="ECO:0007669"/>
    <property type="project" value="TreeGrafter"/>
</dbReference>
<proteinExistence type="predicted"/>
<evidence type="ECO:0000313" key="6">
    <source>
        <dbReference type="EMBL" id="KXB29399.1"/>
    </source>
</evidence>
<evidence type="ECO:0000256" key="4">
    <source>
        <dbReference type="SAM" id="SignalP"/>
    </source>
</evidence>
<dbReference type="GO" id="GO:0009253">
    <property type="term" value="P:peptidoglycan catabolic process"/>
    <property type="evidence" value="ECO:0007669"/>
    <property type="project" value="InterPro"/>
</dbReference>
<organism evidence="6 7">
    <name type="scientific">Dechloromonas denitrificans</name>
    <dbReference type="NCBI Taxonomy" id="281362"/>
    <lineage>
        <taxon>Bacteria</taxon>
        <taxon>Pseudomonadati</taxon>
        <taxon>Pseudomonadota</taxon>
        <taxon>Betaproteobacteria</taxon>
        <taxon>Rhodocyclales</taxon>
        <taxon>Azonexaceae</taxon>
        <taxon>Dechloromonas</taxon>
    </lineage>
</organism>
<dbReference type="InterPro" id="IPR050695">
    <property type="entry name" value="N-acetylmuramoyl_amidase_3"/>
</dbReference>
<evidence type="ECO:0000256" key="3">
    <source>
        <dbReference type="ARBA" id="ARBA00022801"/>
    </source>
</evidence>
<dbReference type="Proteomes" id="UP000070186">
    <property type="component" value="Unassembled WGS sequence"/>
</dbReference>
<evidence type="ECO:0000313" key="7">
    <source>
        <dbReference type="Proteomes" id="UP000070186"/>
    </source>
</evidence>
<dbReference type="PANTHER" id="PTHR30404">
    <property type="entry name" value="N-ACETYLMURAMOYL-L-ALANINE AMIDASE"/>
    <property type="match status" value="1"/>
</dbReference>
<dbReference type="GO" id="GO:0008745">
    <property type="term" value="F:N-acetylmuramoyl-L-alanine amidase activity"/>
    <property type="evidence" value="ECO:0007669"/>
    <property type="project" value="UniProtKB-EC"/>
</dbReference>
<keyword evidence="3" id="KW-0378">Hydrolase</keyword>
<evidence type="ECO:0000259" key="5">
    <source>
        <dbReference type="SMART" id="SM00646"/>
    </source>
</evidence>
<sequence length="245" mass="26680">MPFLRPTIFALLLWSTAALAAPALVAVDVGHGVKDSGALSARGRPEFEFNQVFAGVLADALRSRQLGVAEINFAGDIGSLAARPAQARGSDFFISIHHDSISEAWLQFWDWDGREASYTEVKRGYGIFVSAQNPDLSTSLRCASTIGAMLRRAGFVPSTWHGRRHLAADAENGVWYYDNLVVLYRTTLPAVLFEAGVIKHREEELELRDPERQARMADAVATGIAACLSVREISVPASDPPQTSP</sequence>
<dbReference type="CDD" id="cd02696">
    <property type="entry name" value="MurNAc-LAA"/>
    <property type="match status" value="1"/>
</dbReference>
<dbReference type="AlphaFoldDB" id="A0A133XES4"/>
<reference evidence="6 7" key="1">
    <citation type="submission" date="2015-12" db="EMBL/GenBank/DDBJ databases">
        <title>Nitrous oxide reduction kinetics distinguish bacteria harboring typical versus atypical NosZ.</title>
        <authorList>
            <person name="Yoon S."/>
            <person name="Nissen S."/>
            <person name="Park D."/>
            <person name="Sanford R.A."/>
            <person name="Loeffler F.E."/>
        </authorList>
    </citation>
    <scope>NUCLEOTIDE SEQUENCE [LARGE SCALE GENOMIC DNA]</scope>
    <source>
        <strain evidence="6 7">ATCC BAA-841</strain>
    </source>
</reference>
<keyword evidence="4" id="KW-0732">Signal</keyword>
<feature type="signal peptide" evidence="4">
    <location>
        <begin position="1"/>
        <end position="20"/>
    </location>
</feature>
<dbReference type="InterPro" id="IPR002508">
    <property type="entry name" value="MurNAc-LAA_cat"/>
</dbReference>
<evidence type="ECO:0000256" key="2">
    <source>
        <dbReference type="ARBA" id="ARBA00011901"/>
    </source>
</evidence>
<comment type="caution">
    <text evidence="6">The sequence shown here is derived from an EMBL/GenBank/DDBJ whole genome shotgun (WGS) entry which is preliminary data.</text>
</comment>
<dbReference type="Gene3D" id="3.40.630.40">
    <property type="entry name" value="Zn-dependent exopeptidases"/>
    <property type="match status" value="1"/>
</dbReference>
<dbReference type="STRING" id="281362.AT959_15665"/>
<dbReference type="PANTHER" id="PTHR30404:SF0">
    <property type="entry name" value="N-ACETYLMURAMOYL-L-ALANINE AMIDASE AMIC"/>
    <property type="match status" value="1"/>
</dbReference>
<dbReference type="RefSeq" id="WP_066884948.1">
    <property type="nucleotide sequence ID" value="NZ_LODL01000035.1"/>
</dbReference>
<evidence type="ECO:0000256" key="1">
    <source>
        <dbReference type="ARBA" id="ARBA00001561"/>
    </source>
</evidence>
<dbReference type="EC" id="3.5.1.28" evidence="2"/>
<feature type="domain" description="MurNAc-LAA" evidence="5">
    <location>
        <begin position="82"/>
        <end position="225"/>
    </location>
</feature>
<dbReference type="SUPFAM" id="SSF53187">
    <property type="entry name" value="Zn-dependent exopeptidases"/>
    <property type="match status" value="1"/>
</dbReference>
<protein>
    <recommendedName>
        <fullName evidence="2">N-acetylmuramoyl-L-alanine amidase</fullName>
        <ecNumber evidence="2">3.5.1.28</ecNumber>
    </recommendedName>
</protein>
<dbReference type="EMBL" id="LODL01000035">
    <property type="protein sequence ID" value="KXB29399.1"/>
    <property type="molecule type" value="Genomic_DNA"/>
</dbReference>
<dbReference type="Pfam" id="PF01520">
    <property type="entry name" value="Amidase_3"/>
    <property type="match status" value="1"/>
</dbReference>
<dbReference type="SMART" id="SM00646">
    <property type="entry name" value="Ami_3"/>
    <property type="match status" value="1"/>
</dbReference>